<dbReference type="AlphaFoldDB" id="A0A1F6DLQ0"/>
<evidence type="ECO:0008006" key="4">
    <source>
        <dbReference type="Google" id="ProtNLM"/>
    </source>
</evidence>
<keyword evidence="1" id="KW-0812">Transmembrane</keyword>
<organism evidence="2 3">
    <name type="scientific">Candidatus Kaiserbacteria bacterium RIFCSPHIGHO2_02_FULL_49_34</name>
    <dbReference type="NCBI Taxonomy" id="1798491"/>
    <lineage>
        <taxon>Bacteria</taxon>
        <taxon>Candidatus Kaiseribacteriota</taxon>
    </lineage>
</organism>
<comment type="caution">
    <text evidence="2">The sequence shown here is derived from an EMBL/GenBank/DDBJ whole genome shotgun (WGS) entry which is preliminary data.</text>
</comment>
<name>A0A1F6DLQ0_9BACT</name>
<proteinExistence type="predicted"/>
<feature type="transmembrane region" description="Helical" evidence="1">
    <location>
        <begin position="12"/>
        <end position="35"/>
    </location>
</feature>
<evidence type="ECO:0000313" key="3">
    <source>
        <dbReference type="Proteomes" id="UP000176511"/>
    </source>
</evidence>
<dbReference type="Proteomes" id="UP000176511">
    <property type="component" value="Unassembled WGS sequence"/>
</dbReference>
<reference evidence="2 3" key="1">
    <citation type="journal article" date="2016" name="Nat. Commun.">
        <title>Thousands of microbial genomes shed light on interconnected biogeochemical processes in an aquifer system.</title>
        <authorList>
            <person name="Anantharaman K."/>
            <person name="Brown C.T."/>
            <person name="Hug L.A."/>
            <person name="Sharon I."/>
            <person name="Castelle C.J."/>
            <person name="Probst A.J."/>
            <person name="Thomas B.C."/>
            <person name="Singh A."/>
            <person name="Wilkins M.J."/>
            <person name="Karaoz U."/>
            <person name="Brodie E.L."/>
            <person name="Williams K.H."/>
            <person name="Hubbard S.S."/>
            <person name="Banfield J.F."/>
        </authorList>
    </citation>
    <scope>NUCLEOTIDE SEQUENCE [LARGE SCALE GENOMIC DNA]</scope>
</reference>
<dbReference type="STRING" id="1798491.A3C87_02555"/>
<protein>
    <recommendedName>
        <fullName evidence="4">PEGA domain-containing protein</fullName>
    </recommendedName>
</protein>
<keyword evidence="1" id="KW-0472">Membrane</keyword>
<keyword evidence="1" id="KW-1133">Transmembrane helix</keyword>
<evidence type="ECO:0000256" key="1">
    <source>
        <dbReference type="SAM" id="Phobius"/>
    </source>
</evidence>
<accession>A0A1F6DLQ0</accession>
<evidence type="ECO:0000313" key="2">
    <source>
        <dbReference type="EMBL" id="OGG62267.1"/>
    </source>
</evidence>
<gene>
    <name evidence="2" type="ORF">A3C87_02555</name>
</gene>
<dbReference type="EMBL" id="MFLE01000008">
    <property type="protein sequence ID" value="OGG62267.1"/>
    <property type="molecule type" value="Genomic_DNA"/>
</dbReference>
<sequence length="347" mass="37874">MAPHAHSLSKRTRTLTFVTLVVVFLVSTPLVWFYASGYRLILADESGAATSTSAIRQTGGLFIGITSADTIFVDDIMERGSRLFSSARYIDGVVAGEHRVHVQREGAHAWVKMLSVSPKLVTEAYAFTLTSNTSVRLVSPRVDTTSTPILRASSTIAATIINDYRVSTVAQTYENSEYINIQKLFTTAVATSTATSTPVVRAQERVRSVRDAVQHIGSDDASEDILATRGDIDVIRRGEDIVVRYSGSLTKLPYYFCADIASTTPCVPEIIMDRQGHAVRDVAFYPATTFDALVLTRDDAVVVTELDPRGGWQNTQPLVLGKGLSTRVDGTRIYIADTVAIYEIVTP</sequence>